<dbReference type="EMBL" id="PRDS01000010">
    <property type="protein sequence ID" value="PPB79615.1"/>
    <property type="molecule type" value="Genomic_DNA"/>
</dbReference>
<dbReference type="PANTHER" id="PTHR35528">
    <property type="entry name" value="BLL1675 PROTEIN"/>
    <property type="match status" value="1"/>
</dbReference>
<protein>
    <recommendedName>
        <fullName evidence="3">Transposase</fullName>
    </recommendedName>
</protein>
<reference evidence="1 2" key="1">
    <citation type="submission" date="2018-01" db="EMBL/GenBank/DDBJ databases">
        <title>Genomic Encyclopedia of Archaeal and Bacterial Type Strains, Phase II (KMG-II): from individual species to whole genera.</title>
        <authorList>
            <person name="Goeker M."/>
        </authorList>
    </citation>
    <scope>NUCLEOTIDE SEQUENCE [LARGE SCALE GENOMIC DNA]</scope>
    <source>
        <strain evidence="1 2">DSM 12048</strain>
    </source>
</reference>
<sequence>MTKRGRCLCGETRWEFDRLCQVDEAWSGAWQVWMITIEAPSLEGYRFPRSIIAYAVWAYHGFAFSLRDVEGLLAEQGVQSAARRSEPGLPASGRSLPHVSGGCIRRDRPGAADKRHLDGVVISIRGRKHWLWPLSTPGAIQGRSSCRVAGMPKRPNGSCAS</sequence>
<dbReference type="InterPro" id="IPR052183">
    <property type="entry name" value="IS_Transposase"/>
</dbReference>
<evidence type="ECO:0000313" key="1">
    <source>
        <dbReference type="EMBL" id="PPB79615.1"/>
    </source>
</evidence>
<dbReference type="Proteomes" id="UP000239736">
    <property type="component" value="Unassembled WGS sequence"/>
</dbReference>
<keyword evidence="2" id="KW-1185">Reference proteome</keyword>
<accession>A0A2S5JEA3</accession>
<evidence type="ECO:0000313" key="2">
    <source>
        <dbReference type="Proteomes" id="UP000239736"/>
    </source>
</evidence>
<proteinExistence type="predicted"/>
<dbReference type="PANTHER" id="PTHR35528:SF3">
    <property type="entry name" value="BLL1675 PROTEIN"/>
    <property type="match status" value="1"/>
</dbReference>
<comment type="caution">
    <text evidence="1">The sequence shown here is derived from an EMBL/GenBank/DDBJ whole genome shotgun (WGS) entry which is preliminary data.</text>
</comment>
<gene>
    <name evidence="1" type="ORF">LV82_02631</name>
</gene>
<dbReference type="AlphaFoldDB" id="A0A2S5JEA3"/>
<organism evidence="1 2">
    <name type="scientific">Albidovulum inexpectatum</name>
    <dbReference type="NCBI Taxonomy" id="196587"/>
    <lineage>
        <taxon>Bacteria</taxon>
        <taxon>Pseudomonadati</taxon>
        <taxon>Pseudomonadota</taxon>
        <taxon>Alphaproteobacteria</taxon>
        <taxon>Rhodobacterales</taxon>
        <taxon>Paracoccaceae</taxon>
        <taxon>Albidovulum</taxon>
    </lineage>
</organism>
<evidence type="ECO:0008006" key="3">
    <source>
        <dbReference type="Google" id="ProtNLM"/>
    </source>
</evidence>
<name>A0A2S5JEA3_9RHOB</name>